<feature type="compositionally biased region" description="Basic and acidic residues" evidence="1">
    <location>
        <begin position="91"/>
        <end position="100"/>
    </location>
</feature>
<feature type="region of interest" description="Disordered" evidence="1">
    <location>
        <begin position="89"/>
        <end position="118"/>
    </location>
</feature>
<proteinExistence type="predicted"/>
<dbReference type="Proteomes" id="UP000823749">
    <property type="component" value="Chromosome 8"/>
</dbReference>
<protein>
    <submittedName>
        <fullName evidence="2">Uncharacterized protein</fullName>
    </submittedName>
</protein>
<dbReference type="PANTHER" id="PTHR32387">
    <property type="entry name" value="WU:FJ29H11"/>
    <property type="match status" value="1"/>
</dbReference>
<dbReference type="AlphaFoldDB" id="A0AAV6JA71"/>
<dbReference type="PANTHER" id="PTHR32387:SF3">
    <property type="entry name" value="ATP_DNA BINDING PROTEIN"/>
    <property type="match status" value="1"/>
</dbReference>
<dbReference type="SUPFAM" id="SSF55874">
    <property type="entry name" value="ATPase domain of HSP90 chaperone/DNA topoisomerase II/histidine kinase"/>
    <property type="match status" value="1"/>
</dbReference>
<accession>A0AAV6JA71</accession>
<evidence type="ECO:0000313" key="3">
    <source>
        <dbReference type="Proteomes" id="UP000823749"/>
    </source>
</evidence>
<dbReference type="InterPro" id="IPR052957">
    <property type="entry name" value="Auxin_embryo_med"/>
</dbReference>
<sequence>MATPRKHIEEIRTKKFNIGGEPDPKNEDLHHAVNYLSAELYSKDVHFLMELIQNAEDNDYLEGVQPSLEFVITSWDITGTGASATLLIESPETRERRRGSPETGRQSAVADEVGLAVD</sequence>
<name>A0AAV6JA71_9ERIC</name>
<keyword evidence="3" id="KW-1185">Reference proteome</keyword>
<evidence type="ECO:0000256" key="1">
    <source>
        <dbReference type="SAM" id="MobiDB-lite"/>
    </source>
</evidence>
<gene>
    <name evidence="2" type="ORF">RHGRI_024644</name>
</gene>
<organism evidence="2 3">
    <name type="scientific">Rhododendron griersonianum</name>
    <dbReference type="NCBI Taxonomy" id="479676"/>
    <lineage>
        <taxon>Eukaryota</taxon>
        <taxon>Viridiplantae</taxon>
        <taxon>Streptophyta</taxon>
        <taxon>Embryophyta</taxon>
        <taxon>Tracheophyta</taxon>
        <taxon>Spermatophyta</taxon>
        <taxon>Magnoliopsida</taxon>
        <taxon>eudicotyledons</taxon>
        <taxon>Gunneridae</taxon>
        <taxon>Pentapetalae</taxon>
        <taxon>asterids</taxon>
        <taxon>Ericales</taxon>
        <taxon>Ericaceae</taxon>
        <taxon>Ericoideae</taxon>
        <taxon>Rhodoreae</taxon>
        <taxon>Rhododendron</taxon>
    </lineage>
</organism>
<dbReference type="InterPro" id="IPR036890">
    <property type="entry name" value="HATPase_C_sf"/>
</dbReference>
<evidence type="ECO:0000313" key="2">
    <source>
        <dbReference type="EMBL" id="KAG5537258.1"/>
    </source>
</evidence>
<comment type="caution">
    <text evidence="2">The sequence shown here is derived from an EMBL/GenBank/DDBJ whole genome shotgun (WGS) entry which is preliminary data.</text>
</comment>
<reference evidence="2" key="1">
    <citation type="submission" date="2020-08" db="EMBL/GenBank/DDBJ databases">
        <title>Plant Genome Project.</title>
        <authorList>
            <person name="Zhang R.-G."/>
        </authorList>
    </citation>
    <scope>NUCLEOTIDE SEQUENCE</scope>
    <source>
        <strain evidence="2">WSP0</strain>
        <tissue evidence="2">Leaf</tissue>
    </source>
</reference>
<dbReference type="EMBL" id="JACTNZ010000008">
    <property type="protein sequence ID" value="KAG5537258.1"/>
    <property type="molecule type" value="Genomic_DNA"/>
</dbReference>